<feature type="compositionally biased region" description="Pro residues" evidence="1">
    <location>
        <begin position="485"/>
        <end position="496"/>
    </location>
</feature>
<dbReference type="InterPro" id="IPR001119">
    <property type="entry name" value="SLH_dom"/>
</dbReference>
<dbReference type="AlphaFoldDB" id="A0A848M8P5"/>
<dbReference type="RefSeq" id="WP_169505341.1">
    <property type="nucleotide sequence ID" value="NZ_JABBPN010000010.1"/>
</dbReference>
<protein>
    <recommendedName>
        <fullName evidence="2">SLH domain-containing protein</fullName>
    </recommendedName>
</protein>
<dbReference type="GO" id="GO:0016787">
    <property type="term" value="F:hydrolase activity"/>
    <property type="evidence" value="ECO:0007669"/>
    <property type="project" value="InterPro"/>
</dbReference>
<dbReference type="Pfam" id="PF00395">
    <property type="entry name" value="SLH"/>
    <property type="match status" value="3"/>
</dbReference>
<dbReference type="InterPro" id="IPR029052">
    <property type="entry name" value="Metallo-depent_PP-like"/>
</dbReference>
<feature type="domain" description="SLH" evidence="2">
    <location>
        <begin position="709"/>
        <end position="768"/>
    </location>
</feature>
<dbReference type="PROSITE" id="PS51272">
    <property type="entry name" value="SLH"/>
    <property type="match status" value="3"/>
</dbReference>
<dbReference type="PANTHER" id="PTHR43143:SF5">
    <property type="entry name" value="SECRETED PROTEIN"/>
    <property type="match status" value="1"/>
</dbReference>
<dbReference type="SUPFAM" id="SSF56300">
    <property type="entry name" value="Metallo-dependent phosphatases"/>
    <property type="match status" value="1"/>
</dbReference>
<evidence type="ECO:0000313" key="4">
    <source>
        <dbReference type="Proteomes" id="UP000565468"/>
    </source>
</evidence>
<dbReference type="Proteomes" id="UP000565468">
    <property type="component" value="Unassembled WGS sequence"/>
</dbReference>
<keyword evidence="4" id="KW-1185">Reference proteome</keyword>
<evidence type="ECO:0000259" key="2">
    <source>
        <dbReference type="PROSITE" id="PS51272"/>
    </source>
</evidence>
<organism evidence="3 4">
    <name type="scientific">Paenibacillus lemnae</name>
    <dbReference type="NCBI Taxonomy" id="1330551"/>
    <lineage>
        <taxon>Bacteria</taxon>
        <taxon>Bacillati</taxon>
        <taxon>Bacillota</taxon>
        <taxon>Bacilli</taxon>
        <taxon>Bacillales</taxon>
        <taxon>Paenibacillaceae</taxon>
        <taxon>Paenibacillus</taxon>
    </lineage>
</organism>
<evidence type="ECO:0000256" key="1">
    <source>
        <dbReference type="SAM" id="MobiDB-lite"/>
    </source>
</evidence>
<dbReference type="InterPro" id="IPR004843">
    <property type="entry name" value="Calcineurin-like_PHP"/>
</dbReference>
<proteinExistence type="predicted"/>
<name>A0A848M8P5_PAELE</name>
<accession>A0A848M8P5</accession>
<dbReference type="EMBL" id="JABBPN010000010">
    <property type="protein sequence ID" value="NMO96560.1"/>
    <property type="molecule type" value="Genomic_DNA"/>
</dbReference>
<feature type="compositionally biased region" description="Gly residues" evidence="1">
    <location>
        <begin position="472"/>
        <end position="481"/>
    </location>
</feature>
<dbReference type="InterPro" id="IPR051918">
    <property type="entry name" value="STPP_CPPED1"/>
</dbReference>
<feature type="domain" description="SLH" evidence="2">
    <location>
        <begin position="834"/>
        <end position="890"/>
    </location>
</feature>
<feature type="region of interest" description="Disordered" evidence="1">
    <location>
        <begin position="469"/>
        <end position="509"/>
    </location>
</feature>
<comment type="caution">
    <text evidence="3">The sequence shown here is derived from an EMBL/GenBank/DDBJ whole genome shotgun (WGS) entry which is preliminary data.</text>
</comment>
<dbReference type="PANTHER" id="PTHR43143">
    <property type="entry name" value="METALLOPHOSPHOESTERASE, CALCINEURIN SUPERFAMILY"/>
    <property type="match status" value="1"/>
</dbReference>
<reference evidence="3 4" key="1">
    <citation type="submission" date="2020-04" db="EMBL/GenBank/DDBJ databases">
        <title>Paenibacillus algicola sp. nov., a novel marine bacterium producing alginate lyase.</title>
        <authorList>
            <person name="Huang H."/>
        </authorList>
    </citation>
    <scope>NUCLEOTIDE SEQUENCE [LARGE SCALE GENOMIC DNA]</scope>
    <source>
        <strain evidence="3 4">L7-75</strain>
    </source>
</reference>
<dbReference type="Pfam" id="PF00149">
    <property type="entry name" value="Metallophos"/>
    <property type="match status" value="1"/>
</dbReference>
<sequence>MTTDSEEQFPYQRYEIKLDPLVKASDSVEVKWQGKSLPERKVSLYAWKAEDSKWIMLDSRIAGEEDFELTSKVTAGQYAVNGSISIMVQDEIAVGGASGASRPVTEDPYDFSFAWMSDTQYYSQSYPHIYRKNVQWLADNKEDLKLKYVIHTGDLVDKSEQEYQWLEADRNMKVLEDAQIPYGVLAGNHDVGHQTGDYEAYKKYFGDWRFKNSPVFGGSYDDNRGHYDLISAGGNDFIIVYMGWGLQEQEIQWMNEVVAKYPERKAILSLHEYLLVSNNRAPIADEIFEKVVKPNKNVIAALSGHYHDAELNTEELDDNGDGIPDRKVYQMLADYQGAPEGGLGYIRLMQFDVANNKLHIKTYSPYLDDYNYYKPDQFPGKDEFSLDLDLQPRLKRVATDYIGVSVYTNEKIGQVEQVNSGNTASVNWSGLAGNQYYQWYVKAEDDFSGMTLSDIWGFTAFAVTPPVVDPPSGGGSPGSGNPGVPSRPAPPKPPAGKPETSYQPGKGITIPGPDASGVYRVSAAVLQQAANESAGSSKTISVQLQQGADLLKDSYTLELDYDALNEAINQNKLALRVETPVYTMTLPAGSIPSAKGPAGSQLILKLESVPSSQNSGLIPHMTQTGIAFSWNLSVKQSGQDEKDMTIVSTLMSPAVWTWKLTTKQMAAIDPDYAGVYQVVNGKLTYVGGDLKESSISFRSNLPGTYELLEWRPVFADMNGSWAKEVVQKLAAKHLIQGVELNRYAPAEHVTRADFAVLAMRVLGQDADKSAYNFNDVAPEAYYADEVGQAAALGLIQGFDGSFRPKESITREEAAVLLNRLIEKLEISEPALMESVSFKDQRDISPWAVDDVTKLQQMGILQGKGRKQFEPEAAVTRAELAKMMFEVLQLK</sequence>
<dbReference type="Gene3D" id="3.60.21.10">
    <property type="match status" value="1"/>
</dbReference>
<feature type="domain" description="SLH" evidence="2">
    <location>
        <begin position="769"/>
        <end position="831"/>
    </location>
</feature>
<evidence type="ECO:0000313" key="3">
    <source>
        <dbReference type="EMBL" id="NMO96560.1"/>
    </source>
</evidence>
<gene>
    <name evidence="3" type="ORF">HII30_12330</name>
</gene>